<keyword evidence="2" id="KW-1185">Reference proteome</keyword>
<sequence length="247" mass="27699">MKRNFILLLFIALFYLFPNSILGAGTAETLLEYHHDVTGDGKPEKIILFGIPFESNTAFYKDVWVEIKMKGGKAIRINYEGGYEPKLDFADLNHDGVDDILYSSATGGSGGLYNYALHTVRNSKLLEIPLPTPLQIEGVFQNGFKAVIDIPGINKPITLDLSGRKADYLRLGLYQKNGILNEPTELMIDPIAFFEIVKMKNNKGFGLKGYRQISGAYHADGLGTVEVLWYYQNGKWNPVNVQWKTGR</sequence>
<evidence type="ECO:0000313" key="2">
    <source>
        <dbReference type="Proteomes" id="UP000676456"/>
    </source>
</evidence>
<dbReference type="InterPro" id="IPR028994">
    <property type="entry name" value="Integrin_alpha_N"/>
</dbReference>
<dbReference type="EMBL" id="JAGYPN010000002">
    <property type="protein sequence ID" value="MBS4223180.1"/>
    <property type="molecule type" value="Genomic_DNA"/>
</dbReference>
<name>A0A942UKM9_9BACI</name>
<dbReference type="AlphaFoldDB" id="A0A942UKM9"/>
<gene>
    <name evidence="1" type="ORF">KHA91_10535</name>
</gene>
<reference evidence="1 2" key="1">
    <citation type="submission" date="2021-05" db="EMBL/GenBank/DDBJ databases">
        <title>Novel Bacillus species.</title>
        <authorList>
            <person name="Liu G."/>
        </authorList>
    </citation>
    <scope>NUCLEOTIDE SEQUENCE [LARGE SCALE GENOMIC DNA]</scope>
    <source>
        <strain evidence="1 2">FJAT-49682</strain>
    </source>
</reference>
<dbReference type="SUPFAM" id="SSF69318">
    <property type="entry name" value="Integrin alpha N-terminal domain"/>
    <property type="match status" value="1"/>
</dbReference>
<proteinExistence type="predicted"/>
<dbReference type="Proteomes" id="UP000676456">
    <property type="component" value="Unassembled WGS sequence"/>
</dbReference>
<evidence type="ECO:0000313" key="1">
    <source>
        <dbReference type="EMBL" id="MBS4223180.1"/>
    </source>
</evidence>
<protein>
    <recommendedName>
        <fullName evidence="3">Spore coat protein</fullName>
    </recommendedName>
</protein>
<accession>A0A942UKM9</accession>
<organism evidence="1 2">
    <name type="scientific">Lederbergia citrea</name>
    <dbReference type="NCBI Taxonomy" id="2833581"/>
    <lineage>
        <taxon>Bacteria</taxon>
        <taxon>Bacillati</taxon>
        <taxon>Bacillota</taxon>
        <taxon>Bacilli</taxon>
        <taxon>Bacillales</taxon>
        <taxon>Bacillaceae</taxon>
        <taxon>Lederbergia</taxon>
    </lineage>
</organism>
<dbReference type="RefSeq" id="WP_213098214.1">
    <property type="nucleotide sequence ID" value="NZ_JAGYPN010000002.1"/>
</dbReference>
<evidence type="ECO:0008006" key="3">
    <source>
        <dbReference type="Google" id="ProtNLM"/>
    </source>
</evidence>
<comment type="caution">
    <text evidence="1">The sequence shown here is derived from an EMBL/GenBank/DDBJ whole genome shotgun (WGS) entry which is preliminary data.</text>
</comment>